<dbReference type="EMBL" id="JANSHE010005008">
    <property type="protein sequence ID" value="KAJ2973236.1"/>
    <property type="molecule type" value="Genomic_DNA"/>
</dbReference>
<organism evidence="1 2">
    <name type="scientific">Trametes sanguinea</name>
    <dbReference type="NCBI Taxonomy" id="158606"/>
    <lineage>
        <taxon>Eukaryota</taxon>
        <taxon>Fungi</taxon>
        <taxon>Dikarya</taxon>
        <taxon>Basidiomycota</taxon>
        <taxon>Agaricomycotina</taxon>
        <taxon>Agaricomycetes</taxon>
        <taxon>Polyporales</taxon>
        <taxon>Polyporaceae</taxon>
        <taxon>Trametes</taxon>
    </lineage>
</organism>
<reference evidence="1" key="1">
    <citation type="submission" date="2022-08" db="EMBL/GenBank/DDBJ databases">
        <title>Genome Sequence of Pycnoporus sanguineus.</title>
        <authorList>
            <person name="Buettner E."/>
        </authorList>
    </citation>
    <scope>NUCLEOTIDE SEQUENCE</scope>
    <source>
        <strain evidence="1">CG-C14</strain>
    </source>
</reference>
<comment type="caution">
    <text evidence="1">The sequence shown here is derived from an EMBL/GenBank/DDBJ whole genome shotgun (WGS) entry which is preliminary data.</text>
</comment>
<evidence type="ECO:0000313" key="2">
    <source>
        <dbReference type="Proteomes" id="UP001144978"/>
    </source>
</evidence>
<keyword evidence="2" id="KW-1185">Reference proteome</keyword>
<dbReference type="Proteomes" id="UP001144978">
    <property type="component" value="Unassembled WGS sequence"/>
</dbReference>
<name>A0ACC1N3M7_9APHY</name>
<protein>
    <submittedName>
        <fullName evidence="1">Uncharacterized protein</fullName>
    </submittedName>
</protein>
<evidence type="ECO:0000313" key="1">
    <source>
        <dbReference type="EMBL" id="KAJ2973236.1"/>
    </source>
</evidence>
<accession>A0ACC1N3M7</accession>
<proteinExistence type="predicted"/>
<gene>
    <name evidence="1" type="ORF">NUW54_g12102</name>
</gene>
<sequence>MPSRPLSAAFPYKPRTVARPFSIVHHPRPVAYTASAERLETRRDAPAHQAAAVPPRPSGASERRRMRSPYTPTRTPRRDSVLRRPSGRSSLIWRPRVHALLTKLTSIILRSSARLVVTAKRRICRSVRSQQMATPTYVRRIARPSGHPARALLQCECHTTMAVYGDPLAVHVQEANEQHVYTHERRSSSLVAPEAPR</sequence>